<sequence length="315" mass="35184">MAEDRYNRKNPAVKRILQELKEMQSNPSDDFMSLPLEKRDRALDLGLQENIFEWQFAIRGPQDTEFEGGIYHGRIQLPAEYPFKPPSFMLLTPNGRFETQTKICLSISNHHPEHWQPSWSVRTALVALIAFLPTNPNGALGSLDYKKEERRTLAIKSREASPKFGTSERQKLIDEIHEYILSKAPPVPQVSSSEGAEEHHTKSESEVQASLHNSGAINSSEELQNPPEGDIIVEEEQEVPANVHSSSAEVRAPREAPYNGSSDQVQQKPEARVPKAADDRLFTWAAVGLSIAIVVLLLKKFLKSTGHGALFTDGS</sequence>
<keyword evidence="5" id="KW-1185">Reference proteome</keyword>
<proteinExistence type="predicted"/>
<dbReference type="SUPFAM" id="SSF54495">
    <property type="entry name" value="UBC-like"/>
    <property type="match status" value="1"/>
</dbReference>
<evidence type="ECO:0000256" key="2">
    <source>
        <dbReference type="SAM" id="Phobius"/>
    </source>
</evidence>
<dbReference type="PROSITE" id="PS50127">
    <property type="entry name" value="UBC_2"/>
    <property type="match status" value="1"/>
</dbReference>
<accession>A0A6A1VLT2</accession>
<keyword evidence="2" id="KW-1133">Transmembrane helix</keyword>
<dbReference type="Proteomes" id="UP000516437">
    <property type="component" value="Chromosome 5"/>
</dbReference>
<dbReference type="CDD" id="cd23799">
    <property type="entry name" value="UBCc_UBE2J"/>
    <property type="match status" value="1"/>
</dbReference>
<gene>
    <name evidence="4" type="ORF">CJ030_MR5G017114</name>
</gene>
<evidence type="ECO:0000313" key="4">
    <source>
        <dbReference type="EMBL" id="KAB1213851.1"/>
    </source>
</evidence>
<feature type="compositionally biased region" description="Basic and acidic residues" evidence="1">
    <location>
        <begin position="196"/>
        <end position="205"/>
    </location>
</feature>
<organism evidence="4 5">
    <name type="scientific">Morella rubra</name>
    <name type="common">Chinese bayberry</name>
    <dbReference type="NCBI Taxonomy" id="262757"/>
    <lineage>
        <taxon>Eukaryota</taxon>
        <taxon>Viridiplantae</taxon>
        <taxon>Streptophyta</taxon>
        <taxon>Embryophyta</taxon>
        <taxon>Tracheophyta</taxon>
        <taxon>Spermatophyta</taxon>
        <taxon>Magnoliopsida</taxon>
        <taxon>eudicotyledons</taxon>
        <taxon>Gunneridae</taxon>
        <taxon>Pentapetalae</taxon>
        <taxon>rosids</taxon>
        <taxon>fabids</taxon>
        <taxon>Fagales</taxon>
        <taxon>Myricaceae</taxon>
        <taxon>Morella</taxon>
    </lineage>
</organism>
<dbReference type="FunFam" id="3.10.110.10:FF:000056">
    <property type="entry name" value="ubiquitin-conjugating enzyme E2 32"/>
    <property type="match status" value="1"/>
</dbReference>
<protein>
    <submittedName>
        <fullName evidence="4">Ubiquitin-conjugating enzyme E2 32</fullName>
    </submittedName>
</protein>
<dbReference type="Gene3D" id="3.10.110.10">
    <property type="entry name" value="Ubiquitin Conjugating Enzyme"/>
    <property type="match status" value="1"/>
</dbReference>
<dbReference type="AlphaFoldDB" id="A0A6A1VLT2"/>
<dbReference type="SMART" id="SM00212">
    <property type="entry name" value="UBCc"/>
    <property type="match status" value="1"/>
</dbReference>
<feature type="transmembrane region" description="Helical" evidence="2">
    <location>
        <begin position="281"/>
        <end position="298"/>
    </location>
</feature>
<dbReference type="InterPro" id="IPR016135">
    <property type="entry name" value="UBQ-conjugating_enzyme/RWD"/>
</dbReference>
<dbReference type="EMBL" id="RXIC02000023">
    <property type="protein sequence ID" value="KAB1213851.1"/>
    <property type="molecule type" value="Genomic_DNA"/>
</dbReference>
<feature type="domain" description="UBC core" evidence="3">
    <location>
        <begin position="11"/>
        <end position="173"/>
    </location>
</feature>
<dbReference type="InterPro" id="IPR050113">
    <property type="entry name" value="Ub_conjugating_enzyme"/>
</dbReference>
<keyword evidence="2" id="KW-0812">Transmembrane</keyword>
<feature type="compositionally biased region" description="Polar residues" evidence="1">
    <location>
        <begin position="206"/>
        <end position="223"/>
    </location>
</feature>
<comment type="caution">
    <text evidence="4">The sequence shown here is derived from an EMBL/GenBank/DDBJ whole genome shotgun (WGS) entry which is preliminary data.</text>
</comment>
<dbReference type="InterPro" id="IPR000608">
    <property type="entry name" value="UBC"/>
</dbReference>
<dbReference type="Pfam" id="PF00179">
    <property type="entry name" value="UQ_con"/>
    <property type="match status" value="1"/>
</dbReference>
<dbReference type="PANTHER" id="PTHR24067">
    <property type="entry name" value="UBIQUITIN-CONJUGATING ENZYME E2"/>
    <property type="match status" value="1"/>
</dbReference>
<feature type="region of interest" description="Disordered" evidence="1">
    <location>
        <begin position="183"/>
        <end position="226"/>
    </location>
</feature>
<reference evidence="4 5" key="1">
    <citation type="journal article" date="2019" name="Plant Biotechnol. J.">
        <title>The red bayberry genome and genetic basis of sex determination.</title>
        <authorList>
            <person name="Jia H.M."/>
            <person name="Jia H.J."/>
            <person name="Cai Q.L."/>
            <person name="Wang Y."/>
            <person name="Zhao H.B."/>
            <person name="Yang W.F."/>
            <person name="Wang G.Y."/>
            <person name="Li Y.H."/>
            <person name="Zhan D.L."/>
            <person name="Shen Y.T."/>
            <person name="Niu Q.F."/>
            <person name="Chang L."/>
            <person name="Qiu J."/>
            <person name="Zhao L."/>
            <person name="Xie H.B."/>
            <person name="Fu W.Y."/>
            <person name="Jin J."/>
            <person name="Li X.W."/>
            <person name="Jiao Y."/>
            <person name="Zhou C.C."/>
            <person name="Tu T."/>
            <person name="Chai C.Y."/>
            <person name="Gao J.L."/>
            <person name="Fan L.J."/>
            <person name="van de Weg E."/>
            <person name="Wang J.Y."/>
            <person name="Gao Z.S."/>
        </authorList>
    </citation>
    <scope>NUCLEOTIDE SEQUENCE [LARGE SCALE GENOMIC DNA]</scope>
    <source>
        <tissue evidence="4">Leaves</tissue>
    </source>
</reference>
<evidence type="ECO:0000313" key="5">
    <source>
        <dbReference type="Proteomes" id="UP000516437"/>
    </source>
</evidence>
<keyword evidence="2" id="KW-0472">Membrane</keyword>
<feature type="region of interest" description="Disordered" evidence="1">
    <location>
        <begin position="240"/>
        <end position="270"/>
    </location>
</feature>
<name>A0A6A1VLT2_9ROSI</name>
<dbReference type="OrthoDB" id="1158011at2759"/>
<evidence type="ECO:0000259" key="3">
    <source>
        <dbReference type="PROSITE" id="PS50127"/>
    </source>
</evidence>
<evidence type="ECO:0000256" key="1">
    <source>
        <dbReference type="SAM" id="MobiDB-lite"/>
    </source>
</evidence>